<evidence type="ECO:0000313" key="2">
    <source>
        <dbReference type="EMBL" id="AKD28081.1"/>
    </source>
</evidence>
<dbReference type="AlphaFoldDB" id="A0A0F6Q8C8"/>
<feature type="region of interest" description="Disordered" evidence="1">
    <location>
        <begin position="212"/>
        <end position="240"/>
    </location>
</feature>
<evidence type="ECO:0000256" key="1">
    <source>
        <dbReference type="SAM" id="MobiDB-lite"/>
    </source>
</evidence>
<sequence>MNSDSEAHVDIRNELRMCKVDCRNCTFVCVHVCSTSSVRSTDIVMKQINFAFRDDFKCNECGFVLEHRQCHKFPSKKNIVIEYRCDRCRFFCNHTCFSEYNRHEVANGPNKAEKDNVWYMKVVCGNTMSRFKHTCGMGSTMWMRKGVERRERGDCREDFEEQRCNRETKRRVIDCNRRTTGVTRRHEMCNEGMKFSRNIRCRRGNCNYMESRQRIPEKRKSRYGQRQYEQRNDDDDDDESYKSKHHCCCSHSRSNRRLLTHVPRSSLAQTSRTKHNRAAFDLAHCASSCDRRESRSSD</sequence>
<protein>
    <submittedName>
        <fullName evidence="2">Uncharacterized protein</fullName>
    </submittedName>
</protein>
<dbReference type="EMBL" id="KP706798">
    <property type="protein sequence ID" value="AKD28081.1"/>
    <property type="molecule type" value="Genomic_DNA"/>
</dbReference>
<organism evidence="2">
    <name type="scientific">Glypta fumiferanae</name>
    <dbReference type="NCBI Taxonomy" id="389681"/>
    <lineage>
        <taxon>Eukaryota</taxon>
        <taxon>Metazoa</taxon>
        <taxon>Ecdysozoa</taxon>
        <taxon>Arthropoda</taxon>
        <taxon>Hexapoda</taxon>
        <taxon>Insecta</taxon>
        <taxon>Pterygota</taxon>
        <taxon>Neoptera</taxon>
        <taxon>Endopterygota</taxon>
        <taxon>Hymenoptera</taxon>
        <taxon>Apocrita</taxon>
        <taxon>Ichneumonoidea</taxon>
        <taxon>Ichneumonidae</taxon>
        <taxon>Banchinae</taxon>
        <taxon>Glypta</taxon>
    </lineage>
</organism>
<gene>
    <name evidence="2" type="primary">U39</name>
</gene>
<name>A0A0F6Q8C8_9HYME</name>
<reference evidence="2" key="1">
    <citation type="journal article" date="2015" name="J. Virol.">
        <title>Genomic and Proteomic Analyses Indicate that Banchine and Campoplegine Polydnaviruses Have Similar, if Not Identical, Viral Ancestors.</title>
        <authorList>
            <person name="Beliveau C."/>
            <person name="Cohen A."/>
            <person name="Stewart D."/>
            <person name="Periquet G."/>
            <person name="Djoumad A."/>
            <person name="Kuhn L."/>
            <person name="Stoltz D."/>
            <person name="Volkoff A.-N."/>
            <person name="Herniou E."/>
            <person name="Drezen J.-M."/>
            <person name="Cusson M."/>
        </authorList>
    </citation>
    <scope>NUCLEOTIDE SEQUENCE</scope>
</reference>
<proteinExistence type="predicted"/>
<accession>A0A0F6Q8C8</accession>